<organism evidence="1 2">
    <name type="scientific">Alternaria burnsii</name>
    <dbReference type="NCBI Taxonomy" id="1187904"/>
    <lineage>
        <taxon>Eukaryota</taxon>
        <taxon>Fungi</taxon>
        <taxon>Dikarya</taxon>
        <taxon>Ascomycota</taxon>
        <taxon>Pezizomycotina</taxon>
        <taxon>Dothideomycetes</taxon>
        <taxon>Pleosporomycetidae</taxon>
        <taxon>Pleosporales</taxon>
        <taxon>Pleosporineae</taxon>
        <taxon>Pleosporaceae</taxon>
        <taxon>Alternaria</taxon>
        <taxon>Alternaria sect. Alternaria</taxon>
    </lineage>
</organism>
<sequence>MTKQQEPKIVRSATIDPLLPFSIRTPAAANIRNYRVCDQSLRLASAAKLAQNSFTVFGMRRRTD</sequence>
<gene>
    <name evidence="1" type="ORF">GT037_008594</name>
</gene>
<accession>A0A8H7B5P8</accession>
<proteinExistence type="predicted"/>
<protein>
    <submittedName>
        <fullName evidence="1">Uncharacterized protein</fullName>
    </submittedName>
</protein>
<evidence type="ECO:0000313" key="1">
    <source>
        <dbReference type="EMBL" id="KAF7673271.1"/>
    </source>
</evidence>
<dbReference type="EMBL" id="JAAABM010000013">
    <property type="protein sequence ID" value="KAF7673271.1"/>
    <property type="molecule type" value="Genomic_DNA"/>
</dbReference>
<reference evidence="1" key="2">
    <citation type="submission" date="2020-08" db="EMBL/GenBank/DDBJ databases">
        <title>Draft Genome Sequence of Cumin Blight Pathogen Alternaria burnsii.</title>
        <authorList>
            <person name="Feng Z."/>
        </authorList>
    </citation>
    <scope>NUCLEOTIDE SEQUENCE</scope>
    <source>
        <strain evidence="1">CBS107.38</strain>
    </source>
</reference>
<keyword evidence="2" id="KW-1185">Reference proteome</keyword>
<dbReference type="GeneID" id="62206819"/>
<dbReference type="RefSeq" id="XP_038783606.1">
    <property type="nucleotide sequence ID" value="XM_038933641.1"/>
</dbReference>
<evidence type="ECO:0000313" key="2">
    <source>
        <dbReference type="Proteomes" id="UP000596902"/>
    </source>
</evidence>
<dbReference type="AlphaFoldDB" id="A0A8H7B5P8"/>
<dbReference type="Proteomes" id="UP000596902">
    <property type="component" value="Unassembled WGS sequence"/>
</dbReference>
<reference evidence="1" key="1">
    <citation type="submission" date="2020-01" db="EMBL/GenBank/DDBJ databases">
        <authorList>
            <person name="Feng Z.H.Z."/>
        </authorList>
    </citation>
    <scope>NUCLEOTIDE SEQUENCE</scope>
    <source>
        <strain evidence="1">CBS107.38</strain>
    </source>
</reference>
<name>A0A8H7B5P8_9PLEO</name>
<comment type="caution">
    <text evidence="1">The sequence shown here is derived from an EMBL/GenBank/DDBJ whole genome shotgun (WGS) entry which is preliminary data.</text>
</comment>